<keyword evidence="2" id="KW-1185">Reference proteome</keyword>
<comment type="caution">
    <text evidence="1">The sequence shown here is derived from an EMBL/GenBank/DDBJ whole genome shotgun (WGS) entry which is preliminary data.</text>
</comment>
<dbReference type="Gene3D" id="3.80.10.10">
    <property type="entry name" value="Ribonuclease Inhibitor"/>
    <property type="match status" value="1"/>
</dbReference>
<dbReference type="AlphaFoldDB" id="A0A9N9F0V2"/>
<gene>
    <name evidence="1" type="ORF">FMOSSE_LOCUS4108</name>
</gene>
<proteinExistence type="predicted"/>
<evidence type="ECO:0000313" key="1">
    <source>
        <dbReference type="EMBL" id="CAG8502405.1"/>
    </source>
</evidence>
<organism evidence="1 2">
    <name type="scientific">Funneliformis mosseae</name>
    <name type="common">Endomycorrhizal fungus</name>
    <name type="synonym">Glomus mosseae</name>
    <dbReference type="NCBI Taxonomy" id="27381"/>
    <lineage>
        <taxon>Eukaryota</taxon>
        <taxon>Fungi</taxon>
        <taxon>Fungi incertae sedis</taxon>
        <taxon>Mucoromycota</taxon>
        <taxon>Glomeromycotina</taxon>
        <taxon>Glomeromycetes</taxon>
        <taxon>Glomerales</taxon>
        <taxon>Glomeraceae</taxon>
        <taxon>Funneliformis</taxon>
    </lineage>
</organism>
<dbReference type="EMBL" id="CAJVPP010000668">
    <property type="protein sequence ID" value="CAG8502405.1"/>
    <property type="molecule type" value="Genomic_DNA"/>
</dbReference>
<protein>
    <submittedName>
        <fullName evidence="1">5825_t:CDS:1</fullName>
    </submittedName>
</protein>
<dbReference type="InterPro" id="IPR032675">
    <property type="entry name" value="LRR_dom_sf"/>
</dbReference>
<dbReference type="SUPFAM" id="SSF52047">
    <property type="entry name" value="RNI-like"/>
    <property type="match status" value="1"/>
</dbReference>
<dbReference type="Proteomes" id="UP000789375">
    <property type="component" value="Unassembled WGS sequence"/>
</dbReference>
<accession>A0A9N9F0V2</accession>
<name>A0A9N9F0V2_FUNMO</name>
<sequence length="514" mass="59368">MDPGRKSSPPNFFNTFLLSFNEEDKVSLRKFGIFIIQPIKRPLFNYPSFIKTLNTFRVELHTVNWLNHALPSKKKKKAKSNQDETDKMTFQSKYVESTSLVIDRDPESLKKLMEFICISLFKVFVSNNASLNNLRIKIDNSCGQFLFETCEIISHNPRFISDVEILNLEFDHLDLKLKLIQPFLESLPSFFSSIKHFNFCSNYYDETLSNDITNIIQSQKQLLSFSLSFTYNNVNALYPSKNLTSVHFFKCDFANLLSCEGHFGQTKLKSLSFMRCKGLTAQVFQQLFVIPTPFTPLKIKSLRVEDECSGIGLLIQEFGPYLEYLDLKLWEIADRKIALESIINYCDRIQYLCLAKFNHENIPQIYKLIAHNSQNLKYLTLHPTNVDGLQVSSSLLKGLGPTLPDSLEYLNLCLNVVPNDLYNFLCNIMHVGLKSLLAKNNHVCDVDTTFGVLKEFVMEKKIKHFAYHVNGYFNAKNLEHCKLDHLVNEFQHFAVMKRYGDLALGISDFDDNLY</sequence>
<evidence type="ECO:0000313" key="2">
    <source>
        <dbReference type="Proteomes" id="UP000789375"/>
    </source>
</evidence>
<reference evidence="1" key="1">
    <citation type="submission" date="2021-06" db="EMBL/GenBank/DDBJ databases">
        <authorList>
            <person name="Kallberg Y."/>
            <person name="Tangrot J."/>
            <person name="Rosling A."/>
        </authorList>
    </citation>
    <scope>NUCLEOTIDE SEQUENCE</scope>
    <source>
        <strain evidence="1">87-6 pot B 2015</strain>
    </source>
</reference>